<dbReference type="EMBL" id="JARO02007245">
    <property type="protein sequence ID" value="KPP64184.1"/>
    <property type="molecule type" value="Genomic_DNA"/>
</dbReference>
<comment type="caution">
    <text evidence="1">The sequence shown here is derived from an EMBL/GenBank/DDBJ whole genome shotgun (WGS) entry which is preliminary data.</text>
</comment>
<accession>A0A0P7UW54</accession>
<proteinExistence type="predicted"/>
<evidence type="ECO:0000313" key="1">
    <source>
        <dbReference type="EMBL" id="KPP64184.1"/>
    </source>
</evidence>
<dbReference type="AlphaFoldDB" id="A0A0P7UW54"/>
<dbReference type="Proteomes" id="UP000034805">
    <property type="component" value="Unassembled WGS sequence"/>
</dbReference>
<sequence length="76" mass="8653">MAQGATQVIPGVARRAAYEETVRGHRSRGDENHSRRVKHFLRYRSFASPNMGRLSTLIKGTIAIGGFCIWVRRRQL</sequence>
<name>A0A0P7UW54_SCLFO</name>
<organism evidence="1 2">
    <name type="scientific">Scleropages formosus</name>
    <name type="common">Asian bonytongue</name>
    <name type="synonym">Osteoglossum formosum</name>
    <dbReference type="NCBI Taxonomy" id="113540"/>
    <lineage>
        <taxon>Eukaryota</taxon>
        <taxon>Metazoa</taxon>
        <taxon>Chordata</taxon>
        <taxon>Craniata</taxon>
        <taxon>Vertebrata</taxon>
        <taxon>Euteleostomi</taxon>
        <taxon>Actinopterygii</taxon>
        <taxon>Neopterygii</taxon>
        <taxon>Teleostei</taxon>
        <taxon>Osteoglossocephala</taxon>
        <taxon>Osteoglossomorpha</taxon>
        <taxon>Osteoglossiformes</taxon>
        <taxon>Osteoglossidae</taxon>
        <taxon>Scleropages</taxon>
    </lineage>
</organism>
<evidence type="ECO:0000313" key="2">
    <source>
        <dbReference type="Proteomes" id="UP000034805"/>
    </source>
</evidence>
<gene>
    <name evidence="1" type="ORF">Z043_117502</name>
</gene>
<reference evidence="1 2" key="1">
    <citation type="submission" date="2015-08" db="EMBL/GenBank/DDBJ databases">
        <title>The genome of the Asian arowana (Scleropages formosus).</title>
        <authorList>
            <person name="Tan M.H."/>
            <person name="Gan H.M."/>
            <person name="Croft L.J."/>
            <person name="Austin C.M."/>
        </authorList>
    </citation>
    <scope>NUCLEOTIDE SEQUENCE [LARGE SCALE GENOMIC DNA]</scope>
    <source>
        <strain evidence="1">Aro1</strain>
    </source>
</reference>
<protein>
    <submittedName>
        <fullName evidence="1">Uncharacterized protein</fullName>
    </submittedName>
</protein>